<sequence length="256" mass="27019">MHAMLGRLLLPVHCMLLLKLTLIPTLLYALSLVARYRGPALAGWLAGLPIVAGPILWLLAHEQGKAFAAVAAMQAIAAIAASEVFNLIYARTAARQHWPPALAAALCGWLLAALLLQQFRPSLTLALGVAALSVGGNYYCLPRPPRRQLDNASHDRLWLRMLAAAVLTLGVSTAAQQLGAGWSGVLAVFPLLGAVMAVSMQQAHGAAAVQTLLRGMLLGRFSFAAFCLTLVLLLPRLDSNIAFLLASVLAAALAPE</sequence>
<keyword evidence="1" id="KW-0812">Transmembrane</keyword>
<feature type="transmembrane region" description="Helical" evidence="1">
    <location>
        <begin position="66"/>
        <end position="89"/>
    </location>
</feature>
<name>A0A454JNE8_9NEIS</name>
<keyword evidence="1" id="KW-0472">Membrane</keyword>
<feature type="transmembrane region" description="Helical" evidence="1">
    <location>
        <begin position="181"/>
        <end position="200"/>
    </location>
</feature>
<feature type="transmembrane region" description="Helical" evidence="1">
    <location>
        <begin position="41"/>
        <end position="60"/>
    </location>
</feature>
<feature type="transmembrane region" description="Helical" evidence="1">
    <location>
        <begin position="212"/>
        <end position="233"/>
    </location>
</feature>
<protein>
    <submittedName>
        <fullName evidence="2">Uncharacterized protein</fullName>
    </submittedName>
</protein>
<dbReference type="AlphaFoldDB" id="A0A454JNE8"/>
<feature type="transmembrane region" description="Helical" evidence="1">
    <location>
        <begin position="123"/>
        <end position="141"/>
    </location>
</feature>
<feature type="transmembrane region" description="Helical" evidence="1">
    <location>
        <begin position="6"/>
        <end position="29"/>
    </location>
</feature>
<evidence type="ECO:0000313" key="2">
    <source>
        <dbReference type="EMBL" id="RMD01827.1"/>
    </source>
</evidence>
<proteinExistence type="predicted"/>
<gene>
    <name evidence="2" type="ORF">EAY64_01740</name>
</gene>
<accession>A0A454JNE8</accession>
<dbReference type="Proteomes" id="UP000274139">
    <property type="component" value="Unassembled WGS sequence"/>
</dbReference>
<feature type="transmembrane region" description="Helical" evidence="1">
    <location>
        <begin position="157"/>
        <end position="175"/>
    </location>
</feature>
<dbReference type="EMBL" id="RFAR01000004">
    <property type="protein sequence ID" value="RMD01827.1"/>
    <property type="molecule type" value="Genomic_DNA"/>
</dbReference>
<keyword evidence="1" id="KW-1133">Transmembrane helix</keyword>
<feature type="transmembrane region" description="Helical" evidence="1">
    <location>
        <begin position="101"/>
        <end position="117"/>
    </location>
</feature>
<reference evidence="2 3" key="1">
    <citation type="submission" date="2018-10" db="EMBL/GenBank/DDBJ databases">
        <title>Draft genome sequence of Aquitalea MWU14-2217 isolated from a wild cranberry bog in Provincetown, Massachusetts.</title>
        <authorList>
            <person name="Ebadzadsahrai G."/>
            <person name="Soby S."/>
        </authorList>
    </citation>
    <scope>NUCLEOTIDE SEQUENCE [LARGE SCALE GENOMIC DNA]</scope>
    <source>
        <strain evidence="2 3">MWU14-2217</strain>
    </source>
</reference>
<organism evidence="2 3">
    <name type="scientific">Aquitalea palustris</name>
    <dbReference type="NCBI Taxonomy" id="2480983"/>
    <lineage>
        <taxon>Bacteria</taxon>
        <taxon>Pseudomonadati</taxon>
        <taxon>Pseudomonadota</taxon>
        <taxon>Betaproteobacteria</taxon>
        <taxon>Neisseriales</taxon>
        <taxon>Chromobacteriaceae</taxon>
        <taxon>Aquitalea</taxon>
    </lineage>
</organism>
<evidence type="ECO:0000313" key="3">
    <source>
        <dbReference type="Proteomes" id="UP000274139"/>
    </source>
</evidence>
<keyword evidence="3" id="KW-1185">Reference proteome</keyword>
<evidence type="ECO:0000256" key="1">
    <source>
        <dbReference type="SAM" id="Phobius"/>
    </source>
</evidence>
<comment type="caution">
    <text evidence="2">The sequence shown here is derived from an EMBL/GenBank/DDBJ whole genome shotgun (WGS) entry which is preliminary data.</text>
</comment>